<evidence type="ECO:0000256" key="8">
    <source>
        <dbReference type="ARBA" id="ARBA00022989"/>
    </source>
</evidence>
<dbReference type="RefSeq" id="WP_094206812.1">
    <property type="nucleotide sequence ID" value="NZ_JBDLBQ010000006.1"/>
</dbReference>
<feature type="transmembrane region" description="Helical" evidence="10">
    <location>
        <begin position="83"/>
        <end position="100"/>
    </location>
</feature>
<dbReference type="Proteomes" id="UP001634413">
    <property type="component" value="Unassembled WGS sequence"/>
</dbReference>
<keyword evidence="5 10" id="KW-0812">Transmembrane</keyword>
<feature type="transmembrane region" description="Helical" evidence="10">
    <location>
        <begin position="242"/>
        <end position="260"/>
    </location>
</feature>
<feature type="transmembrane region" description="Helical" evidence="10">
    <location>
        <begin position="183"/>
        <end position="206"/>
    </location>
</feature>
<feature type="transmembrane region" description="Helical" evidence="10">
    <location>
        <begin position="33"/>
        <end position="50"/>
    </location>
</feature>
<dbReference type="HAMAP" id="MF_00462">
    <property type="entry name" value="RsxD_RnfD"/>
    <property type="match status" value="1"/>
</dbReference>
<dbReference type="PANTHER" id="PTHR30578">
    <property type="entry name" value="ELECTRON TRANSPORT COMPLEX PROTEIN RNFD"/>
    <property type="match status" value="1"/>
</dbReference>
<dbReference type="InterPro" id="IPR004338">
    <property type="entry name" value="NqrB/RnfD"/>
</dbReference>
<dbReference type="EMBL" id="JBDLBQ010000006">
    <property type="protein sequence ID" value="MFN2102658.1"/>
    <property type="molecule type" value="Genomic_DNA"/>
</dbReference>
<dbReference type="PANTHER" id="PTHR30578:SF0">
    <property type="entry name" value="ION-TRANSLOCATING OXIDOREDUCTASE COMPLEX SUBUNIT D"/>
    <property type="match status" value="1"/>
</dbReference>
<evidence type="ECO:0000256" key="1">
    <source>
        <dbReference type="ARBA" id="ARBA00022448"/>
    </source>
</evidence>
<evidence type="ECO:0000313" key="12">
    <source>
        <dbReference type="Proteomes" id="UP001634413"/>
    </source>
</evidence>
<feature type="transmembrane region" description="Helical" evidence="10">
    <location>
        <begin position="218"/>
        <end position="236"/>
    </location>
</feature>
<dbReference type="NCBIfam" id="TIGR01946">
    <property type="entry name" value="rnfD"/>
    <property type="match status" value="1"/>
</dbReference>
<gene>
    <name evidence="10" type="primary">rnfD</name>
    <name evidence="11" type="ORF">ABDJ34_07070</name>
</gene>
<evidence type="ECO:0000313" key="11">
    <source>
        <dbReference type="EMBL" id="MFN2102658.1"/>
    </source>
</evidence>
<keyword evidence="10" id="KW-1003">Cell membrane</keyword>
<evidence type="ECO:0000256" key="4">
    <source>
        <dbReference type="ARBA" id="ARBA00022643"/>
    </source>
</evidence>
<evidence type="ECO:0000256" key="3">
    <source>
        <dbReference type="ARBA" id="ARBA00022630"/>
    </source>
</evidence>
<comment type="subcellular location">
    <subcellularLocation>
        <location evidence="10">Cell membrane</location>
        <topology evidence="10">Multi-pass membrane protein</topology>
    </subcellularLocation>
</comment>
<comment type="caution">
    <text evidence="11">The sequence shown here is derived from an EMBL/GenBank/DDBJ whole genome shotgun (WGS) entry which is preliminary data.</text>
</comment>
<feature type="modified residue" description="FMN phosphoryl threonine" evidence="10">
    <location>
        <position position="169"/>
    </location>
</feature>
<keyword evidence="1 10" id="KW-0813">Transport</keyword>
<evidence type="ECO:0000256" key="10">
    <source>
        <dbReference type="HAMAP-Rule" id="MF_00462"/>
    </source>
</evidence>
<accession>A0ABW9KD98</accession>
<evidence type="ECO:0000256" key="2">
    <source>
        <dbReference type="ARBA" id="ARBA00022553"/>
    </source>
</evidence>
<comment type="similarity">
    <text evidence="10">Belongs to the NqrB/RnfD family.</text>
</comment>
<keyword evidence="12" id="KW-1185">Reference proteome</keyword>
<evidence type="ECO:0000256" key="6">
    <source>
        <dbReference type="ARBA" id="ARBA00022967"/>
    </source>
</evidence>
<keyword evidence="4 10" id="KW-0288">FMN</keyword>
<keyword evidence="9 10" id="KW-0472">Membrane</keyword>
<dbReference type="InterPro" id="IPR011303">
    <property type="entry name" value="RnfD_bac"/>
</dbReference>
<comment type="function">
    <text evidence="10">Part of a membrane-bound complex that couples electron transfer with translocation of ions across the membrane.</text>
</comment>
<dbReference type="Pfam" id="PF03116">
    <property type="entry name" value="NQR2_RnfD_RnfE"/>
    <property type="match status" value="1"/>
</dbReference>
<keyword evidence="7 10" id="KW-0249">Electron transport</keyword>
<name>A0ABW9KD98_9FIRM</name>
<evidence type="ECO:0000256" key="5">
    <source>
        <dbReference type="ARBA" id="ARBA00022692"/>
    </source>
</evidence>
<keyword evidence="3 10" id="KW-0285">Flavoprotein</keyword>
<reference evidence="11 12" key="1">
    <citation type="journal article" date="2024" name="Anaerobe">
        <title>The identification of Finegoldia dalianensis sp. nov., isolated from the pus of a patient with skin abscess and genomic analysis of the strains belonging to Finegoldia genus.</title>
        <authorList>
            <person name="Li Y."/>
            <person name="Wang Y."/>
            <person name="Xiao D."/>
            <person name="Wang J."/>
            <person name="Jin D."/>
        </authorList>
    </citation>
    <scope>NUCLEOTIDE SEQUENCE [LARGE SCALE GENOMIC DNA]</scope>
    <source>
        <strain evidence="11 12">LY240594</strain>
    </source>
</reference>
<keyword evidence="2 10" id="KW-0597">Phosphoprotein</keyword>
<feature type="transmembrane region" description="Helical" evidence="10">
    <location>
        <begin position="267"/>
        <end position="286"/>
    </location>
</feature>
<dbReference type="EC" id="7.-.-.-" evidence="10"/>
<evidence type="ECO:0000256" key="7">
    <source>
        <dbReference type="ARBA" id="ARBA00022982"/>
    </source>
</evidence>
<protein>
    <recommendedName>
        <fullName evidence="10">Ion-translocating oxidoreductase complex subunit D</fullName>
        <ecNumber evidence="10">7.-.-.-</ecNumber>
    </recommendedName>
    <alternativeName>
        <fullName evidence="10">Rnf electron transport complex subunit D</fullName>
    </alternativeName>
</protein>
<feature type="transmembrane region" description="Helical" evidence="10">
    <location>
        <begin position="56"/>
        <end position="74"/>
    </location>
</feature>
<keyword evidence="6 10" id="KW-1278">Translocase</keyword>
<evidence type="ECO:0000256" key="9">
    <source>
        <dbReference type="ARBA" id="ARBA00023136"/>
    </source>
</evidence>
<proteinExistence type="inferred from homology"/>
<organism evidence="11 12">
    <name type="scientific">Finegoldia dalianensis</name>
    <dbReference type="NCBI Taxonomy" id="3145239"/>
    <lineage>
        <taxon>Bacteria</taxon>
        <taxon>Bacillati</taxon>
        <taxon>Bacillota</taxon>
        <taxon>Tissierellia</taxon>
        <taxon>Tissierellales</taxon>
        <taxon>Peptoniphilaceae</taxon>
        <taxon>Finegoldia</taxon>
    </lineage>
</organism>
<comment type="cofactor">
    <cofactor evidence="10">
        <name>FMN</name>
        <dbReference type="ChEBI" id="CHEBI:58210"/>
    </cofactor>
</comment>
<keyword evidence="8 10" id="KW-1133">Transmembrane helix</keyword>
<comment type="subunit">
    <text evidence="10">The complex is composed of six subunits: RnfA, RnfB, RnfC, RnfD, RnfE and RnfG.</text>
</comment>
<sequence>MENKEIVQKEYDLSHLIVEAAPHQRSAVSIQRIMLDVIIALVPALIVSVYEFGMRSLVLVLAAVAACVLSEYCYQKIMKQPSTISDLSAVVTGILLAFNVPVTLPIPMIIIGSVFSIIIVKQLFGGIGSNFMNPALAGRAFIMASWAQAMSNYTAPLTQKAVDAETYATVLSGGQPVSFMDAFLGNLGGTIGEVSALALLIGVAYLLYRRVINLRIPLVYIATTFVTLLICGVGIQDACMNIFIGGLILGAFYMATDYSTSPVTPKGQIIFAIGCGFFTAIIRQFGNLPEGVSYAIIFMNCAVPFIDQYTVPTPIGRGGKQGI</sequence>